<gene>
    <name evidence="3" type="ORF">D9615_005114</name>
</gene>
<comment type="caution">
    <text evidence="3">The sequence shown here is derived from an EMBL/GenBank/DDBJ whole genome shotgun (WGS) entry which is preliminary data.</text>
</comment>
<feature type="compositionally biased region" description="Basic and acidic residues" evidence="1">
    <location>
        <begin position="98"/>
        <end position="126"/>
    </location>
</feature>
<dbReference type="Proteomes" id="UP000565441">
    <property type="component" value="Unassembled WGS sequence"/>
</dbReference>
<feature type="signal peptide" evidence="2">
    <location>
        <begin position="1"/>
        <end position="21"/>
    </location>
</feature>
<feature type="chain" id="PRO_5034378125" evidence="2">
    <location>
        <begin position="22"/>
        <end position="126"/>
    </location>
</feature>
<evidence type="ECO:0000313" key="4">
    <source>
        <dbReference type="Proteomes" id="UP000565441"/>
    </source>
</evidence>
<organism evidence="3 4">
    <name type="scientific">Tricholomella constricta</name>
    <dbReference type="NCBI Taxonomy" id="117010"/>
    <lineage>
        <taxon>Eukaryota</taxon>
        <taxon>Fungi</taxon>
        <taxon>Dikarya</taxon>
        <taxon>Basidiomycota</taxon>
        <taxon>Agaricomycotina</taxon>
        <taxon>Agaricomycetes</taxon>
        <taxon>Agaricomycetidae</taxon>
        <taxon>Agaricales</taxon>
        <taxon>Tricholomatineae</taxon>
        <taxon>Lyophyllaceae</taxon>
        <taxon>Tricholomella</taxon>
    </lineage>
</organism>
<keyword evidence="4" id="KW-1185">Reference proteome</keyword>
<feature type="region of interest" description="Disordered" evidence="1">
    <location>
        <begin position="88"/>
        <end position="126"/>
    </location>
</feature>
<name>A0A8H5H684_9AGAR</name>
<evidence type="ECO:0000313" key="3">
    <source>
        <dbReference type="EMBL" id="KAF5377488.1"/>
    </source>
</evidence>
<protein>
    <submittedName>
        <fullName evidence="3">Uncharacterized protein</fullName>
    </submittedName>
</protein>
<keyword evidence="2" id="KW-0732">Signal</keyword>
<reference evidence="3 4" key="1">
    <citation type="journal article" date="2020" name="ISME J.">
        <title>Uncovering the hidden diversity of litter-decomposition mechanisms in mushroom-forming fungi.</title>
        <authorList>
            <person name="Floudas D."/>
            <person name="Bentzer J."/>
            <person name="Ahren D."/>
            <person name="Johansson T."/>
            <person name="Persson P."/>
            <person name="Tunlid A."/>
        </authorList>
    </citation>
    <scope>NUCLEOTIDE SEQUENCE [LARGE SCALE GENOMIC DNA]</scope>
    <source>
        <strain evidence="3 4">CBS 661.87</strain>
    </source>
</reference>
<proteinExistence type="predicted"/>
<evidence type="ECO:0000256" key="1">
    <source>
        <dbReference type="SAM" id="MobiDB-lite"/>
    </source>
</evidence>
<sequence length="126" mass="14636">MLFSTRSFAIFFLVIATAVSALPALPVDSDLRREASNNRDWRRRKDLASGPNSDWKREASNRDWRRKELASGSNSDWNHEAFNKDWRREELASGPNSDWKREASNTGSEERRARIRSKLELEAARE</sequence>
<dbReference type="AlphaFoldDB" id="A0A8H5H684"/>
<feature type="region of interest" description="Disordered" evidence="1">
    <location>
        <begin position="34"/>
        <end position="61"/>
    </location>
</feature>
<evidence type="ECO:0000256" key="2">
    <source>
        <dbReference type="SAM" id="SignalP"/>
    </source>
</evidence>
<dbReference type="EMBL" id="JAACJP010000023">
    <property type="protein sequence ID" value="KAF5377488.1"/>
    <property type="molecule type" value="Genomic_DNA"/>
</dbReference>
<dbReference type="OrthoDB" id="2909245at2759"/>
<accession>A0A8H5H684</accession>